<keyword evidence="3" id="KW-1185">Reference proteome</keyword>
<protein>
    <submittedName>
        <fullName evidence="2">11459_t:CDS:1</fullName>
    </submittedName>
</protein>
<sequence length="60" mass="6137">MKELKFFKCPLVIGSNSNFGGGSSSGENGFNADNFGDGSSDGNGSDINDSNVDSDDAKNV</sequence>
<dbReference type="EMBL" id="CAJVPQ010009147">
    <property type="protein sequence ID" value="CAG8713029.1"/>
    <property type="molecule type" value="Genomic_DNA"/>
</dbReference>
<organism evidence="2 3">
    <name type="scientific">Funneliformis caledonium</name>
    <dbReference type="NCBI Taxonomy" id="1117310"/>
    <lineage>
        <taxon>Eukaryota</taxon>
        <taxon>Fungi</taxon>
        <taxon>Fungi incertae sedis</taxon>
        <taxon>Mucoromycota</taxon>
        <taxon>Glomeromycotina</taxon>
        <taxon>Glomeromycetes</taxon>
        <taxon>Glomerales</taxon>
        <taxon>Glomeraceae</taxon>
        <taxon>Funneliformis</taxon>
    </lineage>
</organism>
<proteinExistence type="predicted"/>
<feature type="compositionally biased region" description="Low complexity" evidence="1">
    <location>
        <begin position="25"/>
        <end position="51"/>
    </location>
</feature>
<name>A0A9N9HYJ3_9GLOM</name>
<gene>
    <name evidence="2" type="ORF">FCALED_LOCUS14022</name>
</gene>
<accession>A0A9N9HYJ3</accession>
<dbReference type="Proteomes" id="UP000789570">
    <property type="component" value="Unassembled WGS sequence"/>
</dbReference>
<evidence type="ECO:0000256" key="1">
    <source>
        <dbReference type="SAM" id="MobiDB-lite"/>
    </source>
</evidence>
<reference evidence="2" key="1">
    <citation type="submission" date="2021-06" db="EMBL/GenBank/DDBJ databases">
        <authorList>
            <person name="Kallberg Y."/>
            <person name="Tangrot J."/>
            <person name="Rosling A."/>
        </authorList>
    </citation>
    <scope>NUCLEOTIDE SEQUENCE</scope>
    <source>
        <strain evidence="2">UK204</strain>
    </source>
</reference>
<dbReference type="AlphaFoldDB" id="A0A9N9HYJ3"/>
<evidence type="ECO:0000313" key="2">
    <source>
        <dbReference type="EMBL" id="CAG8713029.1"/>
    </source>
</evidence>
<feature type="region of interest" description="Disordered" evidence="1">
    <location>
        <begin position="12"/>
        <end position="60"/>
    </location>
</feature>
<evidence type="ECO:0000313" key="3">
    <source>
        <dbReference type="Proteomes" id="UP000789570"/>
    </source>
</evidence>
<comment type="caution">
    <text evidence="2">The sequence shown here is derived from an EMBL/GenBank/DDBJ whole genome shotgun (WGS) entry which is preliminary data.</text>
</comment>